<proteinExistence type="predicted"/>
<accession>A0A5J4WE81</accession>
<protein>
    <submittedName>
        <fullName evidence="2">Uncharacterized protein</fullName>
    </submittedName>
</protein>
<dbReference type="EMBL" id="SNRW01002284">
    <property type="protein sequence ID" value="KAA6393277.1"/>
    <property type="molecule type" value="Genomic_DNA"/>
</dbReference>
<evidence type="ECO:0000256" key="1">
    <source>
        <dbReference type="SAM" id="MobiDB-lite"/>
    </source>
</evidence>
<comment type="caution">
    <text evidence="2">The sequence shown here is derived from an EMBL/GenBank/DDBJ whole genome shotgun (WGS) entry which is preliminary data.</text>
</comment>
<name>A0A5J4WE81_9EUKA</name>
<feature type="region of interest" description="Disordered" evidence="1">
    <location>
        <begin position="1"/>
        <end position="75"/>
    </location>
</feature>
<evidence type="ECO:0000313" key="3">
    <source>
        <dbReference type="Proteomes" id="UP000324800"/>
    </source>
</evidence>
<gene>
    <name evidence="2" type="ORF">EZS28_011199</name>
</gene>
<dbReference type="Proteomes" id="UP000324800">
    <property type="component" value="Unassembled WGS sequence"/>
</dbReference>
<organism evidence="2 3">
    <name type="scientific">Streblomastix strix</name>
    <dbReference type="NCBI Taxonomy" id="222440"/>
    <lineage>
        <taxon>Eukaryota</taxon>
        <taxon>Metamonada</taxon>
        <taxon>Preaxostyla</taxon>
        <taxon>Oxymonadida</taxon>
        <taxon>Streblomastigidae</taxon>
        <taxon>Streblomastix</taxon>
    </lineage>
</organism>
<dbReference type="AlphaFoldDB" id="A0A5J4WE81"/>
<reference evidence="2 3" key="1">
    <citation type="submission" date="2019-03" db="EMBL/GenBank/DDBJ databases">
        <title>Single cell metagenomics reveals metabolic interactions within the superorganism composed of flagellate Streblomastix strix and complex community of Bacteroidetes bacteria on its surface.</title>
        <authorList>
            <person name="Treitli S.C."/>
            <person name="Kolisko M."/>
            <person name="Husnik F."/>
            <person name="Keeling P."/>
            <person name="Hampl V."/>
        </authorList>
    </citation>
    <scope>NUCLEOTIDE SEQUENCE [LARGE SCALE GENOMIC DNA]</scope>
    <source>
        <strain evidence="2">ST1C</strain>
    </source>
</reference>
<sequence>MGQFNGPPMQMGSIRGPPGNFNGPPGPFNGPPGNFNNGPPQSGNFNGPPPQSPDGSESRIFGGTRIGDSFVQEQN</sequence>
<feature type="compositionally biased region" description="Low complexity" evidence="1">
    <location>
        <begin position="31"/>
        <end position="46"/>
    </location>
</feature>
<evidence type="ECO:0000313" key="2">
    <source>
        <dbReference type="EMBL" id="KAA6393277.1"/>
    </source>
</evidence>